<dbReference type="InterPro" id="IPR014942">
    <property type="entry name" value="AbiEii"/>
</dbReference>
<protein>
    <submittedName>
        <fullName evidence="1">Protein containing DUF1814</fullName>
    </submittedName>
</protein>
<gene>
    <name evidence="1" type="ORF">B1B_10404</name>
</gene>
<dbReference type="AlphaFoldDB" id="T1BG88"/>
<sequence>MTRGSPANLAESVRQRLLNRARHKGEDFQVTLNNYFLERFLYRLSRSAVHDRFVLKGALLLRLWAEHPYRATLDLDLLRRGGADREAVAADIRAICATLVEPDGVEFDARDLTLEPIREDQEYAGLRAGFTAKLGTARTRLQVDIGVGDTVFPAPREQAYPAMLEFPAPRVLTYSREAVVVLGARNSRVKDFFDVHYLATHFAFEGAELAEAIRRTFTRRKTPLPEEVPVGLTEAYWEQAGRDAQLRAFLRRARIDAASREVSGIAPTLRRFLLPPWEALRNHGPFVQHWPAGGPWRKAQ</sequence>
<dbReference type="EMBL" id="AUZY01006809">
    <property type="protein sequence ID" value="EQD53155.1"/>
    <property type="molecule type" value="Genomic_DNA"/>
</dbReference>
<name>T1BG88_9ZZZZ</name>
<accession>T1BG88</accession>
<reference evidence="1" key="2">
    <citation type="journal article" date="2014" name="ISME J.">
        <title>Microbial stratification in low pH oxic and suboxic macroscopic growths along an acid mine drainage.</title>
        <authorList>
            <person name="Mendez-Garcia C."/>
            <person name="Mesa V."/>
            <person name="Sprenger R.R."/>
            <person name="Richter M."/>
            <person name="Diez M.S."/>
            <person name="Solano J."/>
            <person name="Bargiela R."/>
            <person name="Golyshina O.V."/>
            <person name="Manteca A."/>
            <person name="Ramos J.L."/>
            <person name="Gallego J.R."/>
            <person name="Llorente I."/>
            <person name="Martins Dos Santos V.A."/>
            <person name="Jensen O.N."/>
            <person name="Pelaez A.I."/>
            <person name="Sanchez J."/>
            <person name="Ferrer M."/>
        </authorList>
    </citation>
    <scope>NUCLEOTIDE SEQUENCE</scope>
</reference>
<organism evidence="1">
    <name type="scientific">mine drainage metagenome</name>
    <dbReference type="NCBI Taxonomy" id="410659"/>
    <lineage>
        <taxon>unclassified sequences</taxon>
        <taxon>metagenomes</taxon>
        <taxon>ecological metagenomes</taxon>
    </lineage>
</organism>
<comment type="caution">
    <text evidence="1">The sequence shown here is derived from an EMBL/GenBank/DDBJ whole genome shotgun (WGS) entry which is preliminary data.</text>
</comment>
<evidence type="ECO:0000313" key="1">
    <source>
        <dbReference type="EMBL" id="EQD53155.1"/>
    </source>
</evidence>
<reference evidence="1" key="1">
    <citation type="submission" date="2013-08" db="EMBL/GenBank/DDBJ databases">
        <authorList>
            <person name="Mendez C."/>
            <person name="Richter M."/>
            <person name="Ferrer M."/>
            <person name="Sanchez J."/>
        </authorList>
    </citation>
    <scope>NUCLEOTIDE SEQUENCE</scope>
</reference>
<proteinExistence type="predicted"/>
<dbReference type="Pfam" id="PF08843">
    <property type="entry name" value="AbiEii"/>
    <property type="match status" value="1"/>
</dbReference>